<sequence length="91" mass="9796">MANGRMHHQLILGFRALAPSATSSDLLGGTLLSPPHPPYPIISHHAVPTTATQLWQMPDLGAGWRDGRRPRVPGRVAYPSQTPSQAKDPSV</sequence>
<organism evidence="2 3">
    <name type="scientific">Akanthomyces muscarius</name>
    <name type="common">Entomopathogenic fungus</name>
    <name type="synonym">Lecanicillium muscarium</name>
    <dbReference type="NCBI Taxonomy" id="2231603"/>
    <lineage>
        <taxon>Eukaryota</taxon>
        <taxon>Fungi</taxon>
        <taxon>Dikarya</taxon>
        <taxon>Ascomycota</taxon>
        <taxon>Pezizomycotina</taxon>
        <taxon>Sordariomycetes</taxon>
        <taxon>Hypocreomycetidae</taxon>
        <taxon>Hypocreales</taxon>
        <taxon>Cordycipitaceae</taxon>
        <taxon>Akanthomyces</taxon>
    </lineage>
</organism>
<dbReference type="Proteomes" id="UP001144673">
    <property type="component" value="Chromosome 5"/>
</dbReference>
<dbReference type="KEGG" id="amus:LMH87_009457"/>
<dbReference type="AlphaFoldDB" id="A0A9W8QC44"/>
<feature type="compositionally biased region" description="Polar residues" evidence="1">
    <location>
        <begin position="79"/>
        <end position="91"/>
    </location>
</feature>
<reference evidence="2" key="1">
    <citation type="journal article" date="2023" name="Access Microbiol">
        <title>De-novo genome assembly for Akanthomyces muscarius, a biocontrol agent of insect agricultural pests.</title>
        <authorList>
            <person name="Erdos Z."/>
            <person name="Studholme D.J."/>
            <person name="Raymond B."/>
            <person name="Sharma M."/>
        </authorList>
    </citation>
    <scope>NUCLEOTIDE SEQUENCE</scope>
    <source>
        <strain evidence="2">Ve6</strain>
    </source>
</reference>
<name>A0A9W8QC44_AKAMU</name>
<feature type="region of interest" description="Disordered" evidence="1">
    <location>
        <begin position="60"/>
        <end position="91"/>
    </location>
</feature>
<gene>
    <name evidence="2" type="ORF">LMH87_009457</name>
</gene>
<comment type="caution">
    <text evidence="2">The sequence shown here is derived from an EMBL/GenBank/DDBJ whole genome shotgun (WGS) entry which is preliminary data.</text>
</comment>
<accession>A0A9W8QC44</accession>
<proteinExistence type="predicted"/>
<protein>
    <submittedName>
        <fullName evidence="2">Uncharacterized protein</fullName>
    </submittedName>
</protein>
<dbReference type="GeneID" id="80896616"/>
<evidence type="ECO:0000313" key="2">
    <source>
        <dbReference type="EMBL" id="KAJ4152940.1"/>
    </source>
</evidence>
<dbReference type="RefSeq" id="XP_056053598.1">
    <property type="nucleotide sequence ID" value="XM_056196453.1"/>
</dbReference>
<evidence type="ECO:0000256" key="1">
    <source>
        <dbReference type="SAM" id="MobiDB-lite"/>
    </source>
</evidence>
<keyword evidence="3" id="KW-1185">Reference proteome</keyword>
<evidence type="ECO:0000313" key="3">
    <source>
        <dbReference type="Proteomes" id="UP001144673"/>
    </source>
</evidence>
<dbReference type="EMBL" id="JAJHUN010000008">
    <property type="protein sequence ID" value="KAJ4152940.1"/>
    <property type="molecule type" value="Genomic_DNA"/>
</dbReference>